<protein>
    <submittedName>
        <fullName evidence="2">Acyl carrier protein</fullName>
    </submittedName>
</protein>
<evidence type="ECO:0000259" key="1">
    <source>
        <dbReference type="PROSITE" id="PS50075"/>
    </source>
</evidence>
<evidence type="ECO:0000313" key="3">
    <source>
        <dbReference type="Proteomes" id="UP000588647"/>
    </source>
</evidence>
<organism evidence="2 3">
    <name type="scientific">Aurantimonas endophytica</name>
    <dbReference type="NCBI Taxonomy" id="1522175"/>
    <lineage>
        <taxon>Bacteria</taxon>
        <taxon>Pseudomonadati</taxon>
        <taxon>Pseudomonadota</taxon>
        <taxon>Alphaproteobacteria</taxon>
        <taxon>Hyphomicrobiales</taxon>
        <taxon>Aurantimonadaceae</taxon>
        <taxon>Aurantimonas</taxon>
    </lineage>
</organism>
<comment type="caution">
    <text evidence="2">The sequence shown here is derived from an EMBL/GenBank/DDBJ whole genome shotgun (WGS) entry which is preliminary data.</text>
</comment>
<accession>A0A7W6HB28</accession>
<dbReference type="PROSITE" id="PS50075">
    <property type="entry name" value="CARRIER"/>
    <property type="match status" value="1"/>
</dbReference>
<name>A0A7W6HB28_9HYPH</name>
<dbReference type="AlphaFoldDB" id="A0A7W6HB28"/>
<dbReference type="RefSeq" id="WP_183206368.1">
    <property type="nucleotide sequence ID" value="NZ_JAAAMM010000001.1"/>
</dbReference>
<dbReference type="Pfam" id="PF00550">
    <property type="entry name" value="PP-binding"/>
    <property type="match status" value="1"/>
</dbReference>
<gene>
    <name evidence="2" type="ORF">GGR03_000943</name>
</gene>
<dbReference type="InterPro" id="IPR009081">
    <property type="entry name" value="PP-bd_ACP"/>
</dbReference>
<proteinExistence type="predicted"/>
<dbReference type="SUPFAM" id="SSF47336">
    <property type="entry name" value="ACP-like"/>
    <property type="match status" value="1"/>
</dbReference>
<dbReference type="Proteomes" id="UP000588647">
    <property type="component" value="Unassembled WGS sequence"/>
</dbReference>
<dbReference type="Gene3D" id="1.10.1200.10">
    <property type="entry name" value="ACP-like"/>
    <property type="match status" value="1"/>
</dbReference>
<reference evidence="2 3" key="1">
    <citation type="submission" date="2020-08" db="EMBL/GenBank/DDBJ databases">
        <title>Genomic Encyclopedia of Type Strains, Phase IV (KMG-IV): sequencing the most valuable type-strain genomes for metagenomic binning, comparative biology and taxonomic classification.</title>
        <authorList>
            <person name="Goeker M."/>
        </authorList>
    </citation>
    <scope>NUCLEOTIDE SEQUENCE [LARGE SCALE GENOMIC DNA]</scope>
    <source>
        <strain evidence="2 3">DSM 103570</strain>
    </source>
</reference>
<feature type="domain" description="Carrier" evidence="1">
    <location>
        <begin position="7"/>
        <end position="82"/>
    </location>
</feature>
<keyword evidence="3" id="KW-1185">Reference proteome</keyword>
<dbReference type="EMBL" id="JACIEM010000001">
    <property type="protein sequence ID" value="MBB4001896.1"/>
    <property type="molecule type" value="Genomic_DNA"/>
</dbReference>
<sequence length="86" mass="9273">MNDNTGDAVAAEVIHLVAEVLAMDPARLHEDTRAEEVEGWDSFALVRMVFAIEAAFPVRFTLAEIEGIDGIAPLIAVVRQKAEPAA</sequence>
<dbReference type="InterPro" id="IPR036736">
    <property type="entry name" value="ACP-like_sf"/>
</dbReference>
<evidence type="ECO:0000313" key="2">
    <source>
        <dbReference type="EMBL" id="MBB4001896.1"/>
    </source>
</evidence>